<dbReference type="InterPro" id="IPR000719">
    <property type="entry name" value="Prot_kinase_dom"/>
</dbReference>
<keyword evidence="2" id="KW-0418">Kinase</keyword>
<dbReference type="EMBL" id="CAXAMM010041399">
    <property type="protein sequence ID" value="CAK9099221.1"/>
    <property type="molecule type" value="Genomic_DNA"/>
</dbReference>
<dbReference type="Pfam" id="PF00069">
    <property type="entry name" value="Pkinase"/>
    <property type="match status" value="1"/>
</dbReference>
<name>A0ABP0RJ73_9DINO</name>
<keyword evidence="2" id="KW-0808">Transferase</keyword>
<dbReference type="PROSITE" id="PS00108">
    <property type="entry name" value="PROTEIN_KINASE_ST"/>
    <property type="match status" value="1"/>
</dbReference>
<dbReference type="SMART" id="SM00220">
    <property type="entry name" value="S_TKc"/>
    <property type="match status" value="1"/>
</dbReference>
<dbReference type="PANTHER" id="PTHR48011">
    <property type="entry name" value="CCR4-NOT TRANSCRIPTIONAL COMPLEX SUBUNIT CAF120-RELATED"/>
    <property type="match status" value="1"/>
</dbReference>
<dbReference type="Gene3D" id="1.10.510.10">
    <property type="entry name" value="Transferase(Phosphotransferase) domain 1"/>
    <property type="match status" value="1"/>
</dbReference>
<keyword evidence="3" id="KW-1185">Reference proteome</keyword>
<dbReference type="GO" id="GO:0016301">
    <property type="term" value="F:kinase activity"/>
    <property type="evidence" value="ECO:0007669"/>
    <property type="project" value="UniProtKB-KW"/>
</dbReference>
<comment type="caution">
    <text evidence="2">The sequence shown here is derived from an EMBL/GenBank/DDBJ whole genome shotgun (WGS) entry which is preliminary data.</text>
</comment>
<evidence type="ECO:0000313" key="2">
    <source>
        <dbReference type="EMBL" id="CAK9099221.1"/>
    </source>
</evidence>
<proteinExistence type="predicted"/>
<reference evidence="2 3" key="1">
    <citation type="submission" date="2024-02" db="EMBL/GenBank/DDBJ databases">
        <authorList>
            <person name="Chen Y."/>
            <person name="Shah S."/>
            <person name="Dougan E. K."/>
            <person name="Thang M."/>
            <person name="Chan C."/>
        </authorList>
    </citation>
    <scope>NUCLEOTIDE SEQUENCE [LARGE SCALE GENOMIC DNA]</scope>
</reference>
<feature type="domain" description="Protein kinase" evidence="1">
    <location>
        <begin position="1"/>
        <end position="260"/>
    </location>
</feature>
<organism evidence="2 3">
    <name type="scientific">Durusdinium trenchii</name>
    <dbReference type="NCBI Taxonomy" id="1381693"/>
    <lineage>
        <taxon>Eukaryota</taxon>
        <taxon>Sar</taxon>
        <taxon>Alveolata</taxon>
        <taxon>Dinophyceae</taxon>
        <taxon>Suessiales</taxon>
        <taxon>Symbiodiniaceae</taxon>
        <taxon>Durusdinium</taxon>
    </lineage>
</organism>
<dbReference type="Proteomes" id="UP001642464">
    <property type="component" value="Unassembled WGS sequence"/>
</dbReference>
<sequence length="260" mass="29190">MGHGKNSCSYFKPWTVHGSTWSVSAPSQLKSMAFTTATINQKVMQQTQAFTFVKTVRALAEDWPIGLKNRPRRLGRETDGRDARESRKRIPEVWIAHVMQQVLSAITHIHANGIIHLDIKSQNIMLMPALETKAQFLQADLLSSVDLYFHTLRIPHVMVIDLGVATIFQPGNFKRGNPMGTPATMAPEVWRGEITPKADVFSCGCVLFEMLSFQMPWDFKYRPTPGTTSECDSSKQCSAKERILHAPSDATAMVLKMLEQ</sequence>
<evidence type="ECO:0000313" key="3">
    <source>
        <dbReference type="Proteomes" id="UP001642464"/>
    </source>
</evidence>
<dbReference type="SUPFAM" id="SSF56112">
    <property type="entry name" value="Protein kinase-like (PK-like)"/>
    <property type="match status" value="1"/>
</dbReference>
<gene>
    <name evidence="2" type="ORF">SCF082_LOCUS46473</name>
</gene>
<evidence type="ECO:0000259" key="1">
    <source>
        <dbReference type="PROSITE" id="PS50011"/>
    </source>
</evidence>
<dbReference type="InterPro" id="IPR008271">
    <property type="entry name" value="Ser/Thr_kinase_AS"/>
</dbReference>
<dbReference type="PROSITE" id="PS50011">
    <property type="entry name" value="PROTEIN_KINASE_DOM"/>
    <property type="match status" value="1"/>
</dbReference>
<dbReference type="InterPro" id="IPR052751">
    <property type="entry name" value="Plant_MAPKKK"/>
</dbReference>
<protein>
    <submittedName>
        <fullName evidence="2">Calcium-dependent protein kinase 4</fullName>
    </submittedName>
</protein>
<feature type="non-terminal residue" evidence="2">
    <location>
        <position position="260"/>
    </location>
</feature>
<dbReference type="InterPro" id="IPR011009">
    <property type="entry name" value="Kinase-like_dom_sf"/>
</dbReference>
<dbReference type="PANTHER" id="PTHR48011:SF4">
    <property type="entry name" value="MITOGEN-ACTIVATED PROTEIN KINASE KINASE KINASE 19"/>
    <property type="match status" value="1"/>
</dbReference>
<accession>A0ABP0RJ73</accession>